<name>A0A6A5KDW7_9PLEO</name>
<dbReference type="OrthoDB" id="339764at2759"/>
<dbReference type="PANTHER" id="PTHR11496:SF107">
    <property type="entry name" value="ALCOHOL DEHYDROGENASE, PUTATIVE (AFU_ORTHOLOGUE AFUA_1G06800)-RELATED"/>
    <property type="match status" value="1"/>
</dbReference>
<dbReference type="InterPro" id="IPR039697">
    <property type="entry name" value="Alcohol_dehydrogenase_Fe"/>
</dbReference>
<evidence type="ECO:0000313" key="4">
    <source>
        <dbReference type="EMBL" id="KAF1832654.1"/>
    </source>
</evidence>
<dbReference type="EMBL" id="ML975334">
    <property type="protein sequence ID" value="KAF1832654.1"/>
    <property type="molecule type" value="Genomic_DNA"/>
</dbReference>
<dbReference type="GO" id="GO:0004022">
    <property type="term" value="F:alcohol dehydrogenase (NAD+) activity"/>
    <property type="evidence" value="ECO:0007669"/>
    <property type="project" value="TreeGrafter"/>
</dbReference>
<protein>
    <submittedName>
        <fullName evidence="4">Dehydroquinate synthase-like protein</fullName>
    </submittedName>
</protein>
<dbReference type="Gene3D" id="3.40.50.1970">
    <property type="match status" value="1"/>
</dbReference>
<dbReference type="Pfam" id="PF25137">
    <property type="entry name" value="ADH_Fe_C"/>
    <property type="match status" value="1"/>
</dbReference>
<accession>A0A6A5KDW7</accession>
<keyword evidence="1" id="KW-0560">Oxidoreductase</keyword>
<evidence type="ECO:0000256" key="1">
    <source>
        <dbReference type="ARBA" id="ARBA00023002"/>
    </source>
</evidence>
<feature type="domain" description="Alcohol dehydrogenase iron-type/glycerol dehydrogenase GldA" evidence="2">
    <location>
        <begin position="32"/>
        <end position="205"/>
    </location>
</feature>
<dbReference type="GO" id="GO:0005739">
    <property type="term" value="C:mitochondrion"/>
    <property type="evidence" value="ECO:0007669"/>
    <property type="project" value="TreeGrafter"/>
</dbReference>
<dbReference type="Proteomes" id="UP000800040">
    <property type="component" value="Unassembled WGS sequence"/>
</dbReference>
<gene>
    <name evidence="4" type="ORF">BDW02DRAFT_419549</name>
</gene>
<dbReference type="CDD" id="cd08192">
    <property type="entry name" value="MAR-like"/>
    <property type="match status" value="1"/>
</dbReference>
<feature type="domain" description="Fe-containing alcohol dehydrogenase-like C-terminal" evidence="3">
    <location>
        <begin position="218"/>
        <end position="417"/>
    </location>
</feature>
<keyword evidence="5" id="KW-1185">Reference proteome</keyword>
<dbReference type="SUPFAM" id="SSF56796">
    <property type="entry name" value="Dehydroquinate synthase-like"/>
    <property type="match status" value="1"/>
</dbReference>
<dbReference type="InterPro" id="IPR018211">
    <property type="entry name" value="ADH_Fe_CS"/>
</dbReference>
<sequence length="446" mass="47779">MPSSFYDYCSSRKKRTIQQLPIPARKGHNAILNSNYIQDIVDAIGTWGCQRILLVHSKTLDENTDVVKNLKEKLGWFVVGTKSGVDIHSPYEDVLDITKLLNEKDADCLVSIGSSSCSDACKIARLMQVTLAPDSLTVEAMENLVDEEKRLATIHNKPRVRMIAVPTGLSAGEWNNRSAATNPHTHKKQHFASEHGAPDLILCDPEVASTSPTKLWLSSGMRAIDHCIETMLSDACTQEVFHHMEDALAVLLSGLRDYNDSQTTTHDRTELVAGISTCQLGSRNAMMGLLLWRVPMGASHAIGQQLGSVCGVMHGITTCIVLAPVLSYTAAKSDTQAQRQGRVLGIWNKILGSQYTCLADAVMGFVQDLGLPTELGEVGVLDQKVLGKVAECTVRDAFGAMEGLGGKEDVLAILEKAKGGGQCGGGVNGGGVNGSGDGWLDADAPA</sequence>
<dbReference type="PROSITE" id="PS00060">
    <property type="entry name" value="ADH_IRON_2"/>
    <property type="match status" value="1"/>
</dbReference>
<evidence type="ECO:0000259" key="3">
    <source>
        <dbReference type="Pfam" id="PF25137"/>
    </source>
</evidence>
<reference evidence="4" key="1">
    <citation type="submission" date="2020-01" db="EMBL/GenBank/DDBJ databases">
        <authorList>
            <consortium name="DOE Joint Genome Institute"/>
            <person name="Haridas S."/>
            <person name="Albert R."/>
            <person name="Binder M."/>
            <person name="Bloem J."/>
            <person name="Labutti K."/>
            <person name="Salamov A."/>
            <person name="Andreopoulos B."/>
            <person name="Baker S.E."/>
            <person name="Barry K."/>
            <person name="Bills G."/>
            <person name="Bluhm B.H."/>
            <person name="Cannon C."/>
            <person name="Castanera R."/>
            <person name="Culley D.E."/>
            <person name="Daum C."/>
            <person name="Ezra D."/>
            <person name="Gonzalez J.B."/>
            <person name="Henrissat B."/>
            <person name="Kuo A."/>
            <person name="Liang C."/>
            <person name="Lipzen A."/>
            <person name="Lutzoni F."/>
            <person name="Magnuson J."/>
            <person name="Mondo S."/>
            <person name="Nolan M."/>
            <person name="Ohm R."/>
            <person name="Pangilinan J."/>
            <person name="Park H.-J."/>
            <person name="Ramirez L."/>
            <person name="Alfaro M."/>
            <person name="Sun H."/>
            <person name="Tritt A."/>
            <person name="Yoshinaga Y."/>
            <person name="Zwiers L.-H."/>
            <person name="Turgeon B.G."/>
            <person name="Goodwin S.B."/>
            <person name="Spatafora J.W."/>
            <person name="Crous P.W."/>
            <person name="Grigoriev I.V."/>
        </authorList>
    </citation>
    <scope>NUCLEOTIDE SEQUENCE</scope>
    <source>
        <strain evidence="4">P77</strain>
    </source>
</reference>
<dbReference type="Gene3D" id="1.20.1090.10">
    <property type="entry name" value="Dehydroquinate synthase-like - alpha domain"/>
    <property type="match status" value="1"/>
</dbReference>
<dbReference type="InterPro" id="IPR056798">
    <property type="entry name" value="ADH_Fe_C"/>
</dbReference>
<dbReference type="GO" id="GO:0046872">
    <property type="term" value="F:metal ion binding"/>
    <property type="evidence" value="ECO:0007669"/>
    <property type="project" value="InterPro"/>
</dbReference>
<dbReference type="InterPro" id="IPR001670">
    <property type="entry name" value="ADH_Fe/GldA"/>
</dbReference>
<dbReference type="Pfam" id="PF00465">
    <property type="entry name" value="Fe-ADH"/>
    <property type="match status" value="1"/>
</dbReference>
<dbReference type="AlphaFoldDB" id="A0A6A5KDW7"/>
<organism evidence="4 5">
    <name type="scientific">Decorospora gaudefroyi</name>
    <dbReference type="NCBI Taxonomy" id="184978"/>
    <lineage>
        <taxon>Eukaryota</taxon>
        <taxon>Fungi</taxon>
        <taxon>Dikarya</taxon>
        <taxon>Ascomycota</taxon>
        <taxon>Pezizomycotina</taxon>
        <taxon>Dothideomycetes</taxon>
        <taxon>Pleosporomycetidae</taxon>
        <taxon>Pleosporales</taxon>
        <taxon>Pleosporineae</taxon>
        <taxon>Pleosporaceae</taxon>
        <taxon>Decorospora</taxon>
    </lineage>
</organism>
<proteinExistence type="predicted"/>
<evidence type="ECO:0000313" key="5">
    <source>
        <dbReference type="Proteomes" id="UP000800040"/>
    </source>
</evidence>
<evidence type="ECO:0000259" key="2">
    <source>
        <dbReference type="Pfam" id="PF00465"/>
    </source>
</evidence>
<dbReference type="PANTHER" id="PTHR11496">
    <property type="entry name" value="ALCOHOL DEHYDROGENASE"/>
    <property type="match status" value="1"/>
</dbReference>